<reference evidence="2" key="1">
    <citation type="submission" date="2023-04" db="EMBL/GenBank/DDBJ databases">
        <title>Complete genome sequence of Temperatibacter marinus.</title>
        <authorList>
            <person name="Rong J.-C."/>
            <person name="Yi M.-L."/>
            <person name="Zhao Q."/>
        </authorList>
    </citation>
    <scope>NUCLEOTIDE SEQUENCE</scope>
    <source>
        <strain evidence="2">NBRC 110045</strain>
    </source>
</reference>
<sequence>MTSNFDKYRNLVLGASLFVMAILVGSLLFLNMSGGDVTGLSREGSLQKTDLAGLNYPADKPGFLACDEQVCPGSVADAPLMAFEAPSKAVRDALVNLIDSNPRLDIRHLDFVDNQYDITVKVKGKTFPDLLTVKIVEVANNPNRTYVAFYSRTIVGSPSSADDMERVLDLRRSITDIVSR</sequence>
<dbReference type="KEGG" id="tmk:QGN29_00655"/>
<proteinExistence type="predicted"/>
<keyword evidence="1" id="KW-0812">Transmembrane</keyword>
<accession>A0AA52H969</accession>
<evidence type="ECO:0000313" key="2">
    <source>
        <dbReference type="EMBL" id="WND02871.1"/>
    </source>
</evidence>
<evidence type="ECO:0008006" key="4">
    <source>
        <dbReference type="Google" id="ProtNLM"/>
    </source>
</evidence>
<dbReference type="Proteomes" id="UP001268683">
    <property type="component" value="Chromosome"/>
</dbReference>
<organism evidence="2 3">
    <name type="scientific">Temperatibacter marinus</name>
    <dbReference type="NCBI Taxonomy" id="1456591"/>
    <lineage>
        <taxon>Bacteria</taxon>
        <taxon>Pseudomonadati</taxon>
        <taxon>Pseudomonadota</taxon>
        <taxon>Alphaproteobacteria</taxon>
        <taxon>Kordiimonadales</taxon>
        <taxon>Temperatibacteraceae</taxon>
        <taxon>Temperatibacter</taxon>
    </lineage>
</organism>
<keyword evidence="3" id="KW-1185">Reference proteome</keyword>
<dbReference type="AlphaFoldDB" id="A0AA52H969"/>
<dbReference type="EMBL" id="CP123872">
    <property type="protein sequence ID" value="WND02871.1"/>
    <property type="molecule type" value="Genomic_DNA"/>
</dbReference>
<evidence type="ECO:0000313" key="3">
    <source>
        <dbReference type="Proteomes" id="UP001268683"/>
    </source>
</evidence>
<name>A0AA52H969_9PROT</name>
<evidence type="ECO:0000256" key="1">
    <source>
        <dbReference type="SAM" id="Phobius"/>
    </source>
</evidence>
<gene>
    <name evidence="2" type="ORF">QGN29_00655</name>
</gene>
<keyword evidence="1" id="KW-1133">Transmembrane helix</keyword>
<protein>
    <recommendedName>
        <fullName evidence="4">DUF1499 domain-containing protein</fullName>
    </recommendedName>
</protein>
<feature type="transmembrane region" description="Helical" evidence="1">
    <location>
        <begin position="12"/>
        <end position="32"/>
    </location>
</feature>
<dbReference type="RefSeq" id="WP_310798710.1">
    <property type="nucleotide sequence ID" value="NZ_CP123872.1"/>
</dbReference>
<keyword evidence="1" id="KW-0472">Membrane</keyword>